<dbReference type="Pfam" id="PF01584">
    <property type="entry name" value="CheW"/>
    <property type="match status" value="1"/>
</dbReference>
<evidence type="ECO:0000313" key="8">
    <source>
        <dbReference type="EMBL" id="MDQ2309744.1"/>
    </source>
</evidence>
<dbReference type="PANTHER" id="PTHR22617:SF45">
    <property type="entry name" value="CHEMOTAXIS PROTEIN CHEW"/>
    <property type="match status" value="1"/>
</dbReference>
<evidence type="ECO:0000313" key="6">
    <source>
        <dbReference type="EMBL" id="EML1472297.1"/>
    </source>
</evidence>
<proteinExistence type="predicted"/>
<dbReference type="InterPro" id="IPR036061">
    <property type="entry name" value="CheW-like_dom_sf"/>
</dbReference>
<dbReference type="KEGG" id="pge:LG71_07425"/>
<dbReference type="FunFam" id="2.40.50.180:FF:000002">
    <property type="entry name" value="Chemotaxis protein CheW"/>
    <property type="match status" value="1"/>
</dbReference>
<dbReference type="PATRIC" id="fig|61647.14.peg.4274"/>
<dbReference type="eggNOG" id="COG0835">
    <property type="taxonomic scope" value="Bacteria"/>
</dbReference>
<feature type="domain" description="CheW-like" evidence="5">
    <location>
        <begin position="16"/>
        <end position="156"/>
    </location>
</feature>
<keyword evidence="4" id="KW-0145">Chemotaxis</keyword>
<reference evidence="6" key="3">
    <citation type="submission" date="2024-02" db="EMBL/GenBank/DDBJ databases">
        <authorList>
            <consortium name="Clinical and Environmental Microbiology Branch: Whole genome sequencing antimicrobial resistance pathogens in the healthcare setting"/>
        </authorList>
    </citation>
    <scope>NUCLEOTIDE SEQUENCE</scope>
    <source>
        <strain evidence="6">2021DK-00143</strain>
    </source>
</reference>
<accession>A0A089PHK5</accession>
<dbReference type="GO" id="GO:0005829">
    <property type="term" value="C:cytosol"/>
    <property type="evidence" value="ECO:0007669"/>
    <property type="project" value="TreeGrafter"/>
</dbReference>
<dbReference type="EMBL" id="JAVDNV010000007">
    <property type="protein sequence ID" value="MDQ2309744.1"/>
    <property type="molecule type" value="Genomic_DNA"/>
</dbReference>
<dbReference type="STRING" id="61647.LG71_07425"/>
<keyword evidence="3" id="KW-0963">Cytoplasm</keyword>
<dbReference type="Proteomes" id="UP000036196">
    <property type="component" value="Unassembled WGS sequence"/>
</dbReference>
<evidence type="ECO:0000256" key="2">
    <source>
        <dbReference type="ARBA" id="ARBA00021483"/>
    </source>
</evidence>
<dbReference type="PANTHER" id="PTHR22617">
    <property type="entry name" value="CHEMOTAXIS SENSOR HISTIDINE KINASE-RELATED"/>
    <property type="match status" value="1"/>
</dbReference>
<dbReference type="PROSITE" id="PS50851">
    <property type="entry name" value="CHEW"/>
    <property type="match status" value="1"/>
</dbReference>
<dbReference type="InterPro" id="IPR002545">
    <property type="entry name" value="CheW-lke_dom"/>
</dbReference>
<evidence type="ECO:0000259" key="5">
    <source>
        <dbReference type="PROSITE" id="PS50851"/>
    </source>
</evidence>
<keyword evidence="9" id="KW-1185">Reference proteome</keyword>
<organism evidence="7 9">
    <name type="scientific">Pluralibacter gergoviae</name>
    <name type="common">Enterobacter gergoviae</name>
    <dbReference type="NCBI Taxonomy" id="61647"/>
    <lineage>
        <taxon>Bacteria</taxon>
        <taxon>Pseudomonadati</taxon>
        <taxon>Pseudomonadota</taxon>
        <taxon>Gammaproteobacteria</taxon>
        <taxon>Enterobacterales</taxon>
        <taxon>Enterobacteriaceae</taxon>
        <taxon>Pluralibacter</taxon>
    </lineage>
</organism>
<dbReference type="Proteomes" id="UP001236270">
    <property type="component" value="Unassembled WGS sequence"/>
</dbReference>
<evidence type="ECO:0000256" key="4">
    <source>
        <dbReference type="ARBA" id="ARBA00022500"/>
    </source>
</evidence>
<dbReference type="EMBL" id="LDZF01000006">
    <property type="protein sequence ID" value="KMK14634.1"/>
    <property type="molecule type" value="Genomic_DNA"/>
</dbReference>
<dbReference type="EMBL" id="ABLOKC030000016">
    <property type="protein sequence ID" value="EML1472297.1"/>
    <property type="molecule type" value="Genomic_DNA"/>
</dbReference>
<dbReference type="CDD" id="cd00732">
    <property type="entry name" value="CheW"/>
    <property type="match status" value="1"/>
</dbReference>
<dbReference type="SUPFAM" id="SSF50341">
    <property type="entry name" value="CheW-like"/>
    <property type="match status" value="1"/>
</dbReference>
<dbReference type="GO" id="GO:0006935">
    <property type="term" value="P:chemotaxis"/>
    <property type="evidence" value="ECO:0007669"/>
    <property type="project" value="UniProtKB-KW"/>
</dbReference>
<dbReference type="InterPro" id="IPR039315">
    <property type="entry name" value="CheW"/>
</dbReference>
<dbReference type="GO" id="GO:0007165">
    <property type="term" value="P:signal transduction"/>
    <property type="evidence" value="ECO:0007669"/>
    <property type="project" value="InterPro"/>
</dbReference>
<comment type="subcellular location">
    <subcellularLocation>
        <location evidence="1">Cytoplasm</location>
    </subcellularLocation>
</comment>
<dbReference type="Gene3D" id="2.30.30.40">
    <property type="entry name" value="SH3 Domains"/>
    <property type="match status" value="1"/>
</dbReference>
<evidence type="ECO:0000256" key="3">
    <source>
        <dbReference type="ARBA" id="ARBA00022490"/>
    </source>
</evidence>
<reference evidence="8" key="2">
    <citation type="submission" date="2023-08" db="EMBL/GenBank/DDBJ databases">
        <title>WGS of pathogenic bacterial species, Los Angeles County Public Health Laboratories.</title>
        <authorList>
            <person name="Garrigues J.M."/>
            <person name="Green N.M."/>
        </authorList>
    </citation>
    <scope>NUCLEOTIDE SEQUENCE</scope>
    <source>
        <strain evidence="8">LACPHL-BACT-2023-00068</strain>
    </source>
</reference>
<protein>
    <recommendedName>
        <fullName evidence="2">Chemotaxis protein CheW</fullName>
    </recommendedName>
</protein>
<reference evidence="7 9" key="1">
    <citation type="submission" date="2015-05" db="EMBL/GenBank/DDBJ databases">
        <title>Genome sequences of Pluralibacter gergoviae.</title>
        <authorList>
            <person name="Greninger A.L."/>
            <person name="Miller S."/>
        </authorList>
    </citation>
    <scope>NUCLEOTIDE SEQUENCE [LARGE SCALE GENOMIC DNA]</scope>
    <source>
        <strain evidence="7 9">JS81F13</strain>
    </source>
</reference>
<comment type="caution">
    <text evidence="7">The sequence shown here is derived from an EMBL/GenBank/DDBJ whole genome shotgun (WGS) entry which is preliminary data.</text>
</comment>
<evidence type="ECO:0000313" key="7">
    <source>
        <dbReference type="EMBL" id="KMK14634.1"/>
    </source>
</evidence>
<gene>
    <name evidence="7" type="ORF">ABW06_07225</name>
    <name evidence="6" type="ORF">QEG54_003044</name>
    <name evidence="8" type="ORF">RBJ30_11645</name>
</gene>
<dbReference type="Gene3D" id="2.40.50.180">
    <property type="entry name" value="CheA-289, Domain 4"/>
    <property type="match status" value="1"/>
</dbReference>
<evidence type="ECO:0000256" key="1">
    <source>
        <dbReference type="ARBA" id="ARBA00004496"/>
    </source>
</evidence>
<dbReference type="RefSeq" id="WP_043081915.1">
    <property type="nucleotide sequence ID" value="NZ_CACVCI010000001.1"/>
</dbReference>
<dbReference type="SMART" id="SM00260">
    <property type="entry name" value="CheW"/>
    <property type="match status" value="1"/>
</dbReference>
<dbReference type="GeneID" id="61383129"/>
<name>A0A089PHK5_PLUGE</name>
<dbReference type="OrthoDB" id="9790406at2"/>
<sequence length="173" mass="19242">MSTTGTDKNFGDKNVGSEYLIFTLGSEEYGIEILKVQEIRGYDRVTHIANTPDFIAGVTNLRGVIVPILDLRVKFRLASAEIDDNTVTIVLSLKDRVVGIVVDGVSDVMSLTAEQIKPAPDFSTLLSSKYLLGLGTLDERMIILVDIEKLLNSEEMDIVQRLADEEPQHEFER</sequence>
<evidence type="ECO:0000313" key="9">
    <source>
        <dbReference type="Proteomes" id="UP000036196"/>
    </source>
</evidence>
<dbReference type="AlphaFoldDB" id="A0A089PHK5"/>